<dbReference type="Proteomes" id="UP000033616">
    <property type="component" value="Unassembled WGS sequence"/>
</dbReference>
<comment type="caution">
    <text evidence="1">The sequence shown here is derived from an EMBL/GenBank/DDBJ whole genome shotgun (WGS) entry which is preliminary data.</text>
</comment>
<sequence length="94" mass="10789">MIKNYTNIATISYILCVALFASKNTAIAVILENNIFINYSKIFIQKVEYKVHNQFYAKPIFHLHTDSICLTRPILPIDNVKASELSRINCIDLI</sequence>
<dbReference type="AlphaFoldDB" id="A0A0F3MH49"/>
<evidence type="ECO:0000313" key="1">
    <source>
        <dbReference type="EMBL" id="KJV55065.1"/>
    </source>
</evidence>
<proteinExistence type="predicted"/>
<accession>A0A0F3MH49</accession>
<gene>
    <name evidence="1" type="ORF">OCHUTO_1002</name>
</gene>
<evidence type="ECO:0000313" key="2">
    <source>
        <dbReference type="Proteomes" id="UP000033616"/>
    </source>
</evidence>
<dbReference type="PATRIC" id="fig|1359168.3.peg.733"/>
<name>A0A0F3MH49_9RICK</name>
<protein>
    <submittedName>
        <fullName evidence="1">Uncharacterized protein</fullName>
    </submittedName>
</protein>
<reference evidence="1 2" key="1">
    <citation type="submission" date="2015-02" db="EMBL/GenBank/DDBJ databases">
        <title>Genome Sequencing of Rickettsiales.</title>
        <authorList>
            <person name="Daugherty S.C."/>
            <person name="Su Q."/>
            <person name="Abolude K."/>
            <person name="Beier-Sexton M."/>
            <person name="Carlyon J.A."/>
            <person name="Carter R."/>
            <person name="Day N.P."/>
            <person name="Dumler S.J."/>
            <person name="Dyachenko V."/>
            <person name="Godinez A."/>
            <person name="Kurtti T.J."/>
            <person name="Lichay M."/>
            <person name="Mullins K.E."/>
            <person name="Ott S."/>
            <person name="Pappas-Brown V."/>
            <person name="Paris D.H."/>
            <person name="Patel P."/>
            <person name="Richards A.L."/>
            <person name="Sadzewicz L."/>
            <person name="Sears K."/>
            <person name="Seidman D."/>
            <person name="Sengamalay N."/>
            <person name="Stenos J."/>
            <person name="Tallon L.J."/>
            <person name="Vincent G."/>
            <person name="Fraser C.M."/>
            <person name="Munderloh U."/>
            <person name="Dunning-Hotopp J.C."/>
        </authorList>
    </citation>
    <scope>NUCLEOTIDE SEQUENCE [LARGE SCALE GENOMIC DNA]</scope>
    <source>
        <strain evidence="1 2">Fuller</strain>
    </source>
</reference>
<organism evidence="1 2">
    <name type="scientific">Orientia chuto str. Dubai</name>
    <dbReference type="NCBI Taxonomy" id="1359168"/>
    <lineage>
        <taxon>Bacteria</taxon>
        <taxon>Pseudomonadati</taxon>
        <taxon>Pseudomonadota</taxon>
        <taxon>Alphaproteobacteria</taxon>
        <taxon>Rickettsiales</taxon>
        <taxon>Rickettsiaceae</taxon>
        <taxon>Rickettsieae</taxon>
        <taxon>Orientia</taxon>
    </lineage>
</organism>
<dbReference type="EMBL" id="LANP01000029">
    <property type="protein sequence ID" value="KJV55065.1"/>
    <property type="molecule type" value="Genomic_DNA"/>
</dbReference>
<keyword evidence="2" id="KW-1185">Reference proteome</keyword>